<dbReference type="EMBL" id="GBRH01185736">
    <property type="protein sequence ID" value="JAE12160.1"/>
    <property type="molecule type" value="Transcribed_RNA"/>
</dbReference>
<organism evidence="1">
    <name type="scientific">Arundo donax</name>
    <name type="common">Giant reed</name>
    <name type="synonym">Donax arundinaceus</name>
    <dbReference type="NCBI Taxonomy" id="35708"/>
    <lineage>
        <taxon>Eukaryota</taxon>
        <taxon>Viridiplantae</taxon>
        <taxon>Streptophyta</taxon>
        <taxon>Embryophyta</taxon>
        <taxon>Tracheophyta</taxon>
        <taxon>Spermatophyta</taxon>
        <taxon>Magnoliopsida</taxon>
        <taxon>Liliopsida</taxon>
        <taxon>Poales</taxon>
        <taxon>Poaceae</taxon>
        <taxon>PACMAD clade</taxon>
        <taxon>Arundinoideae</taxon>
        <taxon>Arundineae</taxon>
        <taxon>Arundo</taxon>
    </lineage>
</organism>
<proteinExistence type="predicted"/>
<dbReference type="AlphaFoldDB" id="A0A0A9FGM3"/>
<accession>A0A0A9FGM3</accession>
<reference evidence="1" key="1">
    <citation type="submission" date="2014-09" db="EMBL/GenBank/DDBJ databases">
        <authorList>
            <person name="Magalhaes I.L.F."/>
            <person name="Oliveira U."/>
            <person name="Santos F.R."/>
            <person name="Vidigal T.H.D.A."/>
            <person name="Brescovit A.D."/>
            <person name="Santos A.J."/>
        </authorList>
    </citation>
    <scope>NUCLEOTIDE SEQUENCE</scope>
    <source>
        <tissue evidence="1">Shoot tissue taken approximately 20 cm above the soil surface</tissue>
    </source>
</reference>
<reference evidence="1" key="2">
    <citation type="journal article" date="2015" name="Data Brief">
        <title>Shoot transcriptome of the giant reed, Arundo donax.</title>
        <authorList>
            <person name="Barrero R.A."/>
            <person name="Guerrero F.D."/>
            <person name="Moolhuijzen P."/>
            <person name="Goolsby J.A."/>
            <person name="Tidwell J."/>
            <person name="Bellgard S.E."/>
            <person name="Bellgard M.I."/>
        </authorList>
    </citation>
    <scope>NUCLEOTIDE SEQUENCE</scope>
    <source>
        <tissue evidence="1">Shoot tissue taken approximately 20 cm above the soil surface</tissue>
    </source>
</reference>
<sequence length="110" mass="12402">MSFRSSRLVSFPSPSSSDDFDVFTSCFRFTLHVKRASMVCFSSGIQLEARTGLGFPQNSFREEKCRHCNIYRAASRPGTYSRMTFGIRGLFLTNTHEGRMPSPITQVTSS</sequence>
<evidence type="ECO:0000313" key="1">
    <source>
        <dbReference type="EMBL" id="JAE12160.1"/>
    </source>
</evidence>
<name>A0A0A9FGM3_ARUDO</name>
<protein>
    <submittedName>
        <fullName evidence="1">Uncharacterized protein</fullName>
    </submittedName>
</protein>